<reference evidence="2" key="1">
    <citation type="submission" date="2021-06" db="EMBL/GenBank/DDBJ databases">
        <title>44 bacteria genomes isolated from Dapeng, Shenzhen.</title>
        <authorList>
            <person name="Zheng W."/>
            <person name="Yu S."/>
            <person name="Huang Y."/>
        </authorList>
    </citation>
    <scope>NUCLEOTIDE SEQUENCE</scope>
    <source>
        <strain evidence="2">DP5N28-2</strain>
    </source>
</reference>
<evidence type="ECO:0000313" key="3">
    <source>
        <dbReference type="Proteomes" id="UP000753961"/>
    </source>
</evidence>
<name>A0A953LAX1_9BACT</name>
<feature type="transmembrane region" description="Helical" evidence="1">
    <location>
        <begin position="7"/>
        <end position="29"/>
    </location>
</feature>
<keyword evidence="1" id="KW-0472">Membrane</keyword>
<accession>A0A953LAX1</accession>
<gene>
    <name evidence="2" type="ORF">KUV50_13330</name>
</gene>
<organism evidence="2 3">
    <name type="scientific">Membranihabitans marinus</name>
    <dbReference type="NCBI Taxonomy" id="1227546"/>
    <lineage>
        <taxon>Bacteria</taxon>
        <taxon>Pseudomonadati</taxon>
        <taxon>Bacteroidota</taxon>
        <taxon>Saprospiria</taxon>
        <taxon>Saprospirales</taxon>
        <taxon>Saprospiraceae</taxon>
        <taxon>Membranihabitans</taxon>
    </lineage>
</organism>
<keyword evidence="3" id="KW-1185">Reference proteome</keyword>
<dbReference type="AlphaFoldDB" id="A0A953LAX1"/>
<protein>
    <submittedName>
        <fullName evidence="2">Uncharacterized protein</fullName>
    </submittedName>
</protein>
<keyword evidence="1" id="KW-1133">Transmembrane helix</keyword>
<dbReference type="EMBL" id="JAHVHU010000012">
    <property type="protein sequence ID" value="MBY5959128.1"/>
    <property type="molecule type" value="Genomic_DNA"/>
</dbReference>
<sequence>MNIFCQIVYRIVICIGLTSLSFGCSYTVFEKEFINLPEQGHRISLDGQINIDQQGGHLQGIQRYSTEKETVLLLSGSSDQTAFIVQAKLDEEASIISADTLMIDPFRHAGGFQIFENYLAIGIEDNRERNTSQVLVYDLEKEVVWSEPVQRIYREGAYERSTAGAVGMTSIKEHYLIVVADWDSRNLDFYLCPRDQFDAGEDGFHKIGSLATKGSTVIKGVSSPWKPYQNINLFYDANDRLYLVGFGIDDDDRNVADLYRVKFEVGLLDNTNAKNSFNKSISLTRIASKEFKATAGTSFRWGAGLHQRKDGGFILLTSPEHVNSSSNIGVYKN</sequence>
<evidence type="ECO:0000313" key="2">
    <source>
        <dbReference type="EMBL" id="MBY5959128.1"/>
    </source>
</evidence>
<dbReference type="Proteomes" id="UP000753961">
    <property type="component" value="Unassembled WGS sequence"/>
</dbReference>
<proteinExistence type="predicted"/>
<dbReference type="RefSeq" id="WP_222580667.1">
    <property type="nucleotide sequence ID" value="NZ_JAHVHU010000012.1"/>
</dbReference>
<evidence type="ECO:0000256" key="1">
    <source>
        <dbReference type="SAM" id="Phobius"/>
    </source>
</evidence>
<comment type="caution">
    <text evidence="2">The sequence shown here is derived from an EMBL/GenBank/DDBJ whole genome shotgun (WGS) entry which is preliminary data.</text>
</comment>
<keyword evidence="1" id="KW-0812">Transmembrane</keyword>